<reference evidence="2 3" key="1">
    <citation type="submission" date="2024-05" db="EMBL/GenBank/DDBJ databases">
        <authorList>
            <person name="Wallberg A."/>
        </authorList>
    </citation>
    <scope>NUCLEOTIDE SEQUENCE [LARGE SCALE GENOMIC DNA]</scope>
</reference>
<organism evidence="2 3">
    <name type="scientific">Meganyctiphanes norvegica</name>
    <name type="common">Northern krill</name>
    <name type="synonym">Thysanopoda norvegica</name>
    <dbReference type="NCBI Taxonomy" id="48144"/>
    <lineage>
        <taxon>Eukaryota</taxon>
        <taxon>Metazoa</taxon>
        <taxon>Ecdysozoa</taxon>
        <taxon>Arthropoda</taxon>
        <taxon>Crustacea</taxon>
        <taxon>Multicrustacea</taxon>
        <taxon>Malacostraca</taxon>
        <taxon>Eumalacostraca</taxon>
        <taxon>Eucarida</taxon>
        <taxon>Euphausiacea</taxon>
        <taxon>Euphausiidae</taxon>
        <taxon>Meganyctiphanes</taxon>
    </lineage>
</organism>
<feature type="compositionally biased region" description="Polar residues" evidence="1">
    <location>
        <begin position="1"/>
        <end position="10"/>
    </location>
</feature>
<evidence type="ECO:0000313" key="3">
    <source>
        <dbReference type="Proteomes" id="UP001497623"/>
    </source>
</evidence>
<sequence>MDESSASANPRSCVLPDKSLPSGSNDFANNASADKAMLPDLQETHADNAKLMSKAMPPASNNNAMNNTCVLPNISASAAILSTHGMPDLPNSSSTVFNKSLSQKNQPLRPLQEENMVVIK</sequence>
<evidence type="ECO:0000256" key="1">
    <source>
        <dbReference type="SAM" id="MobiDB-lite"/>
    </source>
</evidence>
<evidence type="ECO:0000313" key="2">
    <source>
        <dbReference type="EMBL" id="CAL4236301.1"/>
    </source>
</evidence>
<dbReference type="Proteomes" id="UP001497623">
    <property type="component" value="Unassembled WGS sequence"/>
</dbReference>
<accession>A0AAV2SUP5</accession>
<feature type="non-terminal residue" evidence="2">
    <location>
        <position position="120"/>
    </location>
</feature>
<comment type="caution">
    <text evidence="2">The sequence shown here is derived from an EMBL/GenBank/DDBJ whole genome shotgun (WGS) entry which is preliminary data.</text>
</comment>
<dbReference type="AlphaFoldDB" id="A0AAV2SUP5"/>
<feature type="compositionally biased region" description="Polar residues" evidence="1">
    <location>
        <begin position="91"/>
        <end position="106"/>
    </location>
</feature>
<feature type="compositionally biased region" description="Polar residues" evidence="1">
    <location>
        <begin position="21"/>
        <end position="31"/>
    </location>
</feature>
<keyword evidence="3" id="KW-1185">Reference proteome</keyword>
<proteinExistence type="predicted"/>
<name>A0AAV2SUP5_MEGNR</name>
<dbReference type="EMBL" id="CAXKWB010117437">
    <property type="protein sequence ID" value="CAL4236301.1"/>
    <property type="molecule type" value="Genomic_DNA"/>
</dbReference>
<feature type="region of interest" description="Disordered" evidence="1">
    <location>
        <begin position="91"/>
        <end position="120"/>
    </location>
</feature>
<gene>
    <name evidence="2" type="ORF">MNOR_LOCUS40189</name>
</gene>
<feature type="region of interest" description="Disordered" evidence="1">
    <location>
        <begin position="1"/>
        <end position="31"/>
    </location>
</feature>
<protein>
    <submittedName>
        <fullName evidence="2">Uncharacterized protein</fullName>
    </submittedName>
</protein>